<dbReference type="Pfam" id="PF14291">
    <property type="entry name" value="DUF4371"/>
    <property type="match status" value="1"/>
</dbReference>
<protein>
    <recommendedName>
        <fullName evidence="1">TTF-type domain-containing protein</fullName>
    </recommendedName>
</protein>
<gene>
    <name evidence="2" type="ORF">PLOB_00003436</name>
</gene>
<dbReference type="EMBL" id="CALNXK010000113">
    <property type="protein sequence ID" value="CAH3159046.1"/>
    <property type="molecule type" value="Genomic_DNA"/>
</dbReference>
<dbReference type="PANTHER" id="PTHR45749">
    <property type="match status" value="1"/>
</dbReference>
<proteinExistence type="predicted"/>
<dbReference type="SMART" id="SM00597">
    <property type="entry name" value="ZnF_TTF"/>
    <property type="match status" value="1"/>
</dbReference>
<keyword evidence="3" id="KW-1185">Reference proteome</keyword>
<name>A0ABN8Q8N7_9CNID</name>
<evidence type="ECO:0000313" key="2">
    <source>
        <dbReference type="EMBL" id="CAH3159046.1"/>
    </source>
</evidence>
<reference evidence="2 3" key="1">
    <citation type="submission" date="2022-05" db="EMBL/GenBank/DDBJ databases">
        <authorList>
            <consortium name="Genoscope - CEA"/>
            <person name="William W."/>
        </authorList>
    </citation>
    <scope>NUCLEOTIDE SEQUENCE [LARGE SCALE GENOMIC DNA]</scope>
</reference>
<dbReference type="PANTHER" id="PTHR45749:SF21">
    <property type="entry name" value="DUF4371 DOMAIN-CONTAINING PROTEIN"/>
    <property type="match status" value="1"/>
</dbReference>
<organism evidence="2 3">
    <name type="scientific">Porites lobata</name>
    <dbReference type="NCBI Taxonomy" id="104759"/>
    <lineage>
        <taxon>Eukaryota</taxon>
        <taxon>Metazoa</taxon>
        <taxon>Cnidaria</taxon>
        <taxon>Anthozoa</taxon>
        <taxon>Hexacorallia</taxon>
        <taxon>Scleractinia</taxon>
        <taxon>Fungiina</taxon>
        <taxon>Poritidae</taxon>
        <taxon>Porites</taxon>
    </lineage>
</organism>
<sequence length="430" mass="48674">MGIQYPVNPQKRRYNPEWEDRFPWLRYSESEDGAYSSCCFTFANVSTSNDPLVSAPFMDWKNAIGAKRGILTNHELTKCHRSSLVAAENFMLVARKEKESIKESLNRSYSEKVQKNRDTLCSILDVVILLAKRGIPFRGRWDKSAKRDNGNFEYFIHWLAKYDNNLSDHLSSAAKNAHYLSPQVPNEMIDCLGEVIRSTLVSNVNQSKFISIMADETTDVSTIEQLSVCVRYLGMSSATNKVEVDEVFLGFVPLPRTDAATISDLLINHLVKWEHEEENLSSTSNRECLPTLSDTRWLSRVDSISTLLVNYSAIYDSVSEVMLQSTGKASHDASAFLRAMEQFHFIISVVLTQYILGYTRPLSVLLQSKSCDLIKAHDEARHLVSVLNGVRSEEKFKMLFDRAATIAKTIDVLPSKPRTTGRQAHRATAR</sequence>
<dbReference type="Proteomes" id="UP001159405">
    <property type="component" value="Unassembled WGS sequence"/>
</dbReference>
<feature type="domain" description="TTF-type" evidence="1">
    <location>
        <begin position="10"/>
        <end position="97"/>
    </location>
</feature>
<comment type="caution">
    <text evidence="2">The sequence shown here is derived from an EMBL/GenBank/DDBJ whole genome shotgun (WGS) entry which is preliminary data.</text>
</comment>
<accession>A0ABN8Q8N7</accession>
<evidence type="ECO:0000259" key="1">
    <source>
        <dbReference type="SMART" id="SM00597"/>
    </source>
</evidence>
<dbReference type="InterPro" id="IPR006580">
    <property type="entry name" value="Znf_TTF"/>
</dbReference>
<evidence type="ECO:0000313" key="3">
    <source>
        <dbReference type="Proteomes" id="UP001159405"/>
    </source>
</evidence>
<dbReference type="InterPro" id="IPR025398">
    <property type="entry name" value="DUF4371"/>
</dbReference>